<organism evidence="1 2">
    <name type="scientific">Wickerhamomyces anomalus (strain ATCC 58044 / CBS 1984 / NCYC 433 / NRRL Y-366-8)</name>
    <name type="common">Yeast</name>
    <name type="synonym">Hansenula anomala</name>
    <dbReference type="NCBI Taxonomy" id="683960"/>
    <lineage>
        <taxon>Eukaryota</taxon>
        <taxon>Fungi</taxon>
        <taxon>Dikarya</taxon>
        <taxon>Ascomycota</taxon>
        <taxon>Saccharomycotina</taxon>
        <taxon>Saccharomycetes</taxon>
        <taxon>Phaffomycetales</taxon>
        <taxon>Wickerhamomycetaceae</taxon>
        <taxon>Wickerhamomyces</taxon>
    </lineage>
</organism>
<dbReference type="GeneID" id="30202676"/>
<keyword evidence="2" id="KW-1185">Reference proteome</keyword>
<dbReference type="InterPro" id="IPR032675">
    <property type="entry name" value="LRR_dom_sf"/>
</dbReference>
<evidence type="ECO:0000313" key="1">
    <source>
        <dbReference type="EMBL" id="ODQ62796.1"/>
    </source>
</evidence>
<protein>
    <recommendedName>
        <fullName evidence="3">F-box domain-containing protein</fullName>
    </recommendedName>
</protein>
<sequence length="618" mass="70257">MNGLLSLPDEVLSKIFAQLDVIAISFFIRAFPYFKKKILDLFTIVCDERESNDIKGYFPGTPIVGLNDFLKMTSQNKSWGVLLILTQAPDDPTEIDQIIKKVRKLSTITLVHRQLECIDDWYNDLPVPRKRSREEICNEKCTGLMKVPNDNRWVKNMSFPFVTIVFLDNLELDPGILRFRQLKELRLKNCVSGDENLKFDLPKIQQIMLIGTCQSIMESLDFEKYPKTLVIDSEDTGVFENIRFLETLSLCVSTSLVGSGEIRNIELPKAKTFFPSGIRSLSNIHSNSVEHFSIASKGELSQLNVHIHDVEFPNLKSFLVENVMLKDMMGLNCPSLSDLSIHRSQILNNQKYLESVFANLTKLGYTDSIPIFEKLKTENLEEFSARVSSKEDIKIITSKQFPSLSLLNLDFGSIDETGYVLKPAPNLTDVELSASKGLNFLRNSFSNITYLVLDSCSGPWSLEGVSFQNLRYFEVGIKTPTPGCVKIHSCHFPKLKSFSIEMKDSIDVDIKGIFENIEAPMLQSISYGLAIDILDLSKISHRLEDIEISNVQCLILGDSSNLESLKDTWDGWLKTLIITHRETLKNLEHIEIMRSGTIESFEDLERRKDKIGLRIIEL</sequence>
<reference evidence="1 2" key="1">
    <citation type="journal article" date="2016" name="Proc. Natl. Acad. Sci. U.S.A.">
        <title>Comparative genomics of biotechnologically important yeasts.</title>
        <authorList>
            <person name="Riley R."/>
            <person name="Haridas S."/>
            <person name="Wolfe K.H."/>
            <person name="Lopes M.R."/>
            <person name="Hittinger C.T."/>
            <person name="Goeker M."/>
            <person name="Salamov A.A."/>
            <person name="Wisecaver J.H."/>
            <person name="Long T.M."/>
            <person name="Calvey C.H."/>
            <person name="Aerts A.L."/>
            <person name="Barry K.W."/>
            <person name="Choi C."/>
            <person name="Clum A."/>
            <person name="Coughlan A.Y."/>
            <person name="Deshpande S."/>
            <person name="Douglass A.P."/>
            <person name="Hanson S.J."/>
            <person name="Klenk H.-P."/>
            <person name="LaButti K.M."/>
            <person name="Lapidus A."/>
            <person name="Lindquist E.A."/>
            <person name="Lipzen A.M."/>
            <person name="Meier-Kolthoff J.P."/>
            <person name="Ohm R.A."/>
            <person name="Otillar R.P."/>
            <person name="Pangilinan J.L."/>
            <person name="Peng Y."/>
            <person name="Rokas A."/>
            <person name="Rosa C.A."/>
            <person name="Scheuner C."/>
            <person name="Sibirny A.A."/>
            <person name="Slot J.C."/>
            <person name="Stielow J.B."/>
            <person name="Sun H."/>
            <person name="Kurtzman C.P."/>
            <person name="Blackwell M."/>
            <person name="Grigoriev I.V."/>
            <person name="Jeffries T.W."/>
        </authorList>
    </citation>
    <scope>NUCLEOTIDE SEQUENCE [LARGE SCALE GENOMIC DNA]</scope>
    <source>
        <strain evidence="2">ATCC 58044 / CBS 1984 / NCYC 433 / NRRL Y-366-8</strain>
    </source>
</reference>
<evidence type="ECO:0008006" key="3">
    <source>
        <dbReference type="Google" id="ProtNLM"/>
    </source>
</evidence>
<dbReference type="EMBL" id="KV454208">
    <property type="protein sequence ID" value="ODQ62796.1"/>
    <property type="molecule type" value="Genomic_DNA"/>
</dbReference>
<dbReference type="Gene3D" id="3.80.10.10">
    <property type="entry name" value="Ribonuclease Inhibitor"/>
    <property type="match status" value="1"/>
</dbReference>
<dbReference type="RefSeq" id="XP_019042003.1">
    <property type="nucleotide sequence ID" value="XM_019185430.1"/>
</dbReference>
<dbReference type="SUPFAM" id="SSF52047">
    <property type="entry name" value="RNI-like"/>
    <property type="match status" value="1"/>
</dbReference>
<proteinExistence type="predicted"/>
<name>A0A1E3PBK8_WICAA</name>
<dbReference type="Proteomes" id="UP000094112">
    <property type="component" value="Unassembled WGS sequence"/>
</dbReference>
<dbReference type="AlphaFoldDB" id="A0A1E3PBK8"/>
<gene>
    <name evidence="1" type="ORF">WICANDRAFT_82736</name>
</gene>
<evidence type="ECO:0000313" key="2">
    <source>
        <dbReference type="Proteomes" id="UP000094112"/>
    </source>
</evidence>
<accession>A0A1E3PBK8</accession>